<dbReference type="InterPro" id="IPR006553">
    <property type="entry name" value="Leu-rich_rpt_Cys-con_subtyp"/>
</dbReference>
<evidence type="ECO:0000313" key="3">
    <source>
        <dbReference type="Proteomes" id="UP000193467"/>
    </source>
</evidence>
<protein>
    <recommendedName>
        <fullName evidence="4">RNI-like protein</fullName>
    </recommendedName>
</protein>
<dbReference type="PANTHER" id="PTHR13318:SF105">
    <property type="entry name" value="F-BOX_LRR-REPEAT PROTEIN 3"/>
    <property type="match status" value="1"/>
</dbReference>
<dbReference type="OrthoDB" id="550575at2759"/>
<keyword evidence="3" id="KW-1185">Reference proteome</keyword>
<dbReference type="PANTHER" id="PTHR13318">
    <property type="entry name" value="PARTNER OF PAIRED, ISOFORM B-RELATED"/>
    <property type="match status" value="1"/>
</dbReference>
<dbReference type="GO" id="GO:0019005">
    <property type="term" value="C:SCF ubiquitin ligase complex"/>
    <property type="evidence" value="ECO:0007669"/>
    <property type="project" value="TreeGrafter"/>
</dbReference>
<dbReference type="SMART" id="SM00367">
    <property type="entry name" value="LRR_CC"/>
    <property type="match status" value="2"/>
</dbReference>
<dbReference type="STRING" id="106004.A0A1Y2F4L3"/>
<dbReference type="InParanoid" id="A0A1Y2F4L3"/>
<accession>A0A1Y2F4L3</accession>
<reference evidence="2 3" key="1">
    <citation type="submission" date="2016-07" db="EMBL/GenBank/DDBJ databases">
        <title>Pervasive Adenine N6-methylation of Active Genes in Fungi.</title>
        <authorList>
            <consortium name="DOE Joint Genome Institute"/>
            <person name="Mondo S.J."/>
            <person name="Dannebaum R.O."/>
            <person name="Kuo R.C."/>
            <person name="Labutti K."/>
            <person name="Haridas S."/>
            <person name="Kuo A."/>
            <person name="Salamov A."/>
            <person name="Ahrendt S.R."/>
            <person name="Lipzen A."/>
            <person name="Sullivan W."/>
            <person name="Andreopoulos W.B."/>
            <person name="Clum A."/>
            <person name="Lindquist E."/>
            <person name="Daum C."/>
            <person name="Ramamoorthy G.K."/>
            <person name="Gryganskyi A."/>
            <person name="Culley D."/>
            <person name="Magnuson J.K."/>
            <person name="James T.Y."/>
            <person name="O'Malley M.A."/>
            <person name="Stajich J.E."/>
            <person name="Spatafora J.W."/>
            <person name="Visel A."/>
            <person name="Grigoriev I.V."/>
        </authorList>
    </citation>
    <scope>NUCLEOTIDE SEQUENCE [LARGE SCALE GENOMIC DNA]</scope>
    <source>
        <strain evidence="2 3">62-1032</strain>
    </source>
</reference>
<dbReference type="Proteomes" id="UP000193467">
    <property type="component" value="Unassembled WGS sequence"/>
</dbReference>
<dbReference type="SUPFAM" id="SSF52047">
    <property type="entry name" value="RNI-like"/>
    <property type="match status" value="1"/>
</dbReference>
<gene>
    <name evidence="2" type="ORF">BCR35DRAFT_304833</name>
</gene>
<evidence type="ECO:0000313" key="2">
    <source>
        <dbReference type="EMBL" id="ORY78840.1"/>
    </source>
</evidence>
<feature type="region of interest" description="Disordered" evidence="1">
    <location>
        <begin position="1"/>
        <end position="30"/>
    </location>
</feature>
<dbReference type="EMBL" id="MCGR01000028">
    <property type="protein sequence ID" value="ORY78840.1"/>
    <property type="molecule type" value="Genomic_DNA"/>
</dbReference>
<dbReference type="GO" id="GO:0031146">
    <property type="term" value="P:SCF-dependent proteasomal ubiquitin-dependent protein catabolic process"/>
    <property type="evidence" value="ECO:0007669"/>
    <property type="project" value="TreeGrafter"/>
</dbReference>
<sequence>MAPKRVATTSNAPSAKRRRAAGGGIGAPSQADDTARLIQAHHAAEHATGGSSYLSKRALSQTGRLRSLADISLQVSAEGILETLKLPPRAPGGAASVSSVGWDKEREVASTQEATALREYVRSLPEGLATKLMGAVVELAAEAINSATDGGGISVLALATIFLHSNTTKVSFHALSAPALLVGRISACTNLVELDMSSLITLGDQALAKVLPSLPRLEKINLRGCTKVGDASVIALSKATEGRLKVANLSLTAVTVKGLVSLFARCSALEVLKLANVNGLNEKAVMKLVDDSTRAATGWRHIPLSNLRTLKLRATDVTEAALGRLLALCALSITRLDISYSGVKSLDIVSHALHTAPDWRLEKLVASGLPLTPATLKGFFEPLSTRPEEQRSRFHTLKLGSIPSTSTKAPGLTDTVLGGILPYLEMLGGLENVSFFQNWDLGKRAEPMSRFMEVIGRRCKNLDLTISLQDYHLEGLFPPLAEDGEAGNTSIDPPRLQTLILDSSKITDAAAGPISECHDLRALHVAETKISTRFLATIMASCPLLSNVNLTSCRGVPVTQRRNFFDAWAKGEVVVDEA</sequence>
<comment type="caution">
    <text evidence="2">The sequence shown here is derived from an EMBL/GenBank/DDBJ whole genome shotgun (WGS) entry which is preliminary data.</text>
</comment>
<dbReference type="AlphaFoldDB" id="A0A1Y2F4L3"/>
<evidence type="ECO:0008006" key="4">
    <source>
        <dbReference type="Google" id="ProtNLM"/>
    </source>
</evidence>
<organism evidence="2 3">
    <name type="scientific">Leucosporidium creatinivorum</name>
    <dbReference type="NCBI Taxonomy" id="106004"/>
    <lineage>
        <taxon>Eukaryota</taxon>
        <taxon>Fungi</taxon>
        <taxon>Dikarya</taxon>
        <taxon>Basidiomycota</taxon>
        <taxon>Pucciniomycotina</taxon>
        <taxon>Microbotryomycetes</taxon>
        <taxon>Leucosporidiales</taxon>
        <taxon>Leucosporidium</taxon>
    </lineage>
</organism>
<dbReference type="InterPro" id="IPR032675">
    <property type="entry name" value="LRR_dom_sf"/>
</dbReference>
<name>A0A1Y2F4L3_9BASI</name>
<dbReference type="Gene3D" id="3.80.10.10">
    <property type="entry name" value="Ribonuclease Inhibitor"/>
    <property type="match status" value="2"/>
</dbReference>
<proteinExistence type="predicted"/>
<evidence type="ECO:0000256" key="1">
    <source>
        <dbReference type="SAM" id="MobiDB-lite"/>
    </source>
</evidence>